<organism evidence="1 2">
    <name type="scientific">Gemmata obscuriglobus</name>
    <dbReference type="NCBI Taxonomy" id="114"/>
    <lineage>
        <taxon>Bacteria</taxon>
        <taxon>Pseudomonadati</taxon>
        <taxon>Planctomycetota</taxon>
        <taxon>Planctomycetia</taxon>
        <taxon>Gemmatales</taxon>
        <taxon>Gemmataceae</taxon>
        <taxon>Gemmata</taxon>
    </lineage>
</organism>
<dbReference type="OrthoDB" id="285210at2"/>
<reference evidence="1 2" key="1">
    <citation type="submission" date="2018-01" db="EMBL/GenBank/DDBJ databases">
        <title>G. obscuriglobus.</title>
        <authorList>
            <person name="Franke J."/>
            <person name="Blomberg W."/>
            <person name="Selmecki A."/>
        </authorList>
    </citation>
    <scope>NUCLEOTIDE SEQUENCE [LARGE SCALE GENOMIC DNA]</scope>
    <source>
        <strain evidence="1 2">DSM 5831</strain>
    </source>
</reference>
<dbReference type="AlphaFoldDB" id="A0A2Z3GUR4"/>
<dbReference type="RefSeq" id="WP_010033362.1">
    <property type="nucleotide sequence ID" value="NZ_CP025958.1"/>
</dbReference>
<keyword evidence="2" id="KW-1185">Reference proteome</keyword>
<proteinExistence type="predicted"/>
<evidence type="ECO:0000313" key="1">
    <source>
        <dbReference type="EMBL" id="AWM37028.1"/>
    </source>
</evidence>
<dbReference type="KEGG" id="gog:C1280_08345"/>
<dbReference type="Proteomes" id="UP000245802">
    <property type="component" value="Chromosome"/>
</dbReference>
<name>A0A2Z3GUR4_9BACT</name>
<dbReference type="EMBL" id="CP025958">
    <property type="protein sequence ID" value="AWM37028.1"/>
    <property type="molecule type" value="Genomic_DNA"/>
</dbReference>
<gene>
    <name evidence="1" type="ORF">C1280_08345</name>
</gene>
<dbReference type="Gene3D" id="2.40.10.270">
    <property type="entry name" value="Bacteriophage SPP1 head-tail adaptor protein"/>
    <property type="match status" value="1"/>
</dbReference>
<dbReference type="InterPro" id="IPR008767">
    <property type="entry name" value="Phage_SPP1_head-tail_adaptor"/>
</dbReference>
<protein>
    <submittedName>
        <fullName evidence="1">Head-tail adaptor protein</fullName>
    </submittedName>
</protein>
<dbReference type="Pfam" id="PF05521">
    <property type="entry name" value="Phage_HCP"/>
    <property type="match status" value="1"/>
</dbReference>
<evidence type="ECO:0000313" key="2">
    <source>
        <dbReference type="Proteomes" id="UP000245802"/>
    </source>
</evidence>
<sequence>MAECCAATAVTLKKRVTVQNVTRTADGQGGFTETWDDAATVWCSVEPVKAWERYQAAQLQAPVTHKIVMRYTRAVTPTSRLVYQDRIFHVKEAINRNEEGRFLDLRAVEV</sequence>
<accession>A0A2Z3GUR4</accession>
<dbReference type="InterPro" id="IPR038666">
    <property type="entry name" value="SSP1_head-tail_sf"/>
</dbReference>
<dbReference type="NCBIfam" id="TIGR01563">
    <property type="entry name" value="gp16_SPP1"/>
    <property type="match status" value="1"/>
</dbReference>